<dbReference type="RefSeq" id="WP_091252324.1">
    <property type="nucleotide sequence ID" value="NZ_FMCU01000020.1"/>
</dbReference>
<dbReference type="Proteomes" id="UP000198797">
    <property type="component" value="Unassembled WGS sequence"/>
</dbReference>
<evidence type="ECO:0008006" key="4">
    <source>
        <dbReference type="Google" id="ProtNLM"/>
    </source>
</evidence>
<feature type="transmembrane region" description="Helical" evidence="1">
    <location>
        <begin position="240"/>
        <end position="258"/>
    </location>
</feature>
<proteinExistence type="predicted"/>
<evidence type="ECO:0000313" key="3">
    <source>
        <dbReference type="Proteomes" id="UP000198797"/>
    </source>
</evidence>
<dbReference type="AlphaFoldDB" id="A0A1C5AN24"/>
<gene>
    <name evidence="2" type="ORF">GA0070216_12028</name>
</gene>
<sequence length="443" mass="46109">MIRALAIDLRRSAAVGAGLIVLLLGLAAMYLLFGPDAWSSRWSPLATTLRTALAFTWPLTLAAGAWLTDRDRRGRVGELFTSTARPAWQRAASPALALSLTVTVAYLLTVAACLPLVAGSATYFNPAAIAVIATGLPLLLAAGLLGMGLGAVVPSRFTAPTLAMAGLILSSAPGLLSAYYVAGRIQQSVALLSPVLGQSGDFLIVPARLSLAQSIWALALATTGFLLLSATHVRARTAAALPAVFGAVTALLLLASAGPANSMDAVDAGARELVCADGTPRVCVRRVHAAVLPDTVAPARDALHRLSRLPNPPTAVEEGIRDISGNPDEQDTPSGQTVTFYLDSGRATDIDAEQVTLQLLTGAGVISCGDTSNWETYGAARLVAAYWLLETPPPDTKQKAVEAWQRLTSLPAAEQLARIAALRDAGLACNADAQWDILMDGPR</sequence>
<evidence type="ECO:0000313" key="2">
    <source>
        <dbReference type="EMBL" id="SCF46609.1"/>
    </source>
</evidence>
<accession>A0A1C5AN24</accession>
<evidence type="ECO:0000256" key="1">
    <source>
        <dbReference type="SAM" id="Phobius"/>
    </source>
</evidence>
<feature type="transmembrane region" description="Helical" evidence="1">
    <location>
        <begin position="123"/>
        <end position="149"/>
    </location>
</feature>
<dbReference type="OrthoDB" id="3402382at2"/>
<feature type="transmembrane region" description="Helical" evidence="1">
    <location>
        <begin position="12"/>
        <end position="33"/>
    </location>
</feature>
<feature type="transmembrane region" description="Helical" evidence="1">
    <location>
        <begin position="202"/>
        <end position="228"/>
    </location>
</feature>
<keyword evidence="1" id="KW-0472">Membrane</keyword>
<protein>
    <recommendedName>
        <fullName evidence="4">ABC-type transport system involved in multi-copper enzyme maturation, permease component</fullName>
    </recommendedName>
</protein>
<reference evidence="3" key="1">
    <citation type="submission" date="2016-06" db="EMBL/GenBank/DDBJ databases">
        <authorList>
            <person name="Varghese N."/>
            <person name="Submissions Spin"/>
        </authorList>
    </citation>
    <scope>NUCLEOTIDE SEQUENCE [LARGE SCALE GENOMIC DNA]</scope>
    <source>
        <strain evidence="3">DSM 44100</strain>
    </source>
</reference>
<dbReference type="EMBL" id="FMCU01000020">
    <property type="protein sequence ID" value="SCF46609.1"/>
    <property type="molecule type" value="Genomic_DNA"/>
</dbReference>
<keyword evidence="1" id="KW-0812">Transmembrane</keyword>
<organism evidence="2 3">
    <name type="scientific">Micromonospora matsumotoense</name>
    <dbReference type="NCBI Taxonomy" id="121616"/>
    <lineage>
        <taxon>Bacteria</taxon>
        <taxon>Bacillati</taxon>
        <taxon>Actinomycetota</taxon>
        <taxon>Actinomycetes</taxon>
        <taxon>Micromonosporales</taxon>
        <taxon>Micromonosporaceae</taxon>
        <taxon>Micromonospora</taxon>
    </lineage>
</organism>
<feature type="transmembrane region" description="Helical" evidence="1">
    <location>
        <begin position="45"/>
        <end position="67"/>
    </location>
</feature>
<keyword evidence="3" id="KW-1185">Reference proteome</keyword>
<name>A0A1C5AN24_9ACTN</name>
<feature type="transmembrane region" description="Helical" evidence="1">
    <location>
        <begin position="161"/>
        <end position="182"/>
    </location>
</feature>
<keyword evidence="1" id="KW-1133">Transmembrane helix</keyword>
<dbReference type="STRING" id="121616.GA0070216_12028"/>
<feature type="transmembrane region" description="Helical" evidence="1">
    <location>
        <begin position="95"/>
        <end position="117"/>
    </location>
</feature>